<name>A0AAD3TG80_NEPGR</name>
<gene>
    <name evidence="1" type="ORF">Nepgr_030695</name>
</gene>
<accession>A0AAD3TG80</accession>
<evidence type="ECO:0000313" key="1">
    <source>
        <dbReference type="EMBL" id="GMH28852.1"/>
    </source>
</evidence>
<comment type="caution">
    <text evidence="1">The sequence shown here is derived from an EMBL/GenBank/DDBJ whole genome shotgun (WGS) entry which is preliminary data.</text>
</comment>
<proteinExistence type="predicted"/>
<protein>
    <submittedName>
        <fullName evidence="1">Uncharacterized protein</fullName>
    </submittedName>
</protein>
<evidence type="ECO:0000313" key="2">
    <source>
        <dbReference type="Proteomes" id="UP001279734"/>
    </source>
</evidence>
<dbReference type="Proteomes" id="UP001279734">
    <property type="component" value="Unassembled WGS sequence"/>
</dbReference>
<sequence>MKGALELLEGSRDYVSGMVVAGVTGRIAPGVLKVYPDSSPMEAAVDADILRVRKGRKGARFSARLMAAGTGASTRSAPRV</sequence>
<dbReference type="EMBL" id="BSYO01000035">
    <property type="protein sequence ID" value="GMH28852.1"/>
    <property type="molecule type" value="Genomic_DNA"/>
</dbReference>
<reference evidence="1" key="1">
    <citation type="submission" date="2023-05" db="EMBL/GenBank/DDBJ databases">
        <title>Nepenthes gracilis genome sequencing.</title>
        <authorList>
            <person name="Fukushima K."/>
        </authorList>
    </citation>
    <scope>NUCLEOTIDE SEQUENCE</scope>
    <source>
        <strain evidence="1">SING2019-196</strain>
    </source>
</reference>
<organism evidence="1 2">
    <name type="scientific">Nepenthes gracilis</name>
    <name type="common">Slender pitcher plant</name>
    <dbReference type="NCBI Taxonomy" id="150966"/>
    <lineage>
        <taxon>Eukaryota</taxon>
        <taxon>Viridiplantae</taxon>
        <taxon>Streptophyta</taxon>
        <taxon>Embryophyta</taxon>
        <taxon>Tracheophyta</taxon>
        <taxon>Spermatophyta</taxon>
        <taxon>Magnoliopsida</taxon>
        <taxon>eudicotyledons</taxon>
        <taxon>Gunneridae</taxon>
        <taxon>Pentapetalae</taxon>
        <taxon>Caryophyllales</taxon>
        <taxon>Nepenthaceae</taxon>
        <taxon>Nepenthes</taxon>
    </lineage>
</organism>
<keyword evidence="2" id="KW-1185">Reference proteome</keyword>
<dbReference type="AlphaFoldDB" id="A0AAD3TG80"/>